<keyword evidence="3" id="KW-1185">Reference proteome</keyword>
<sequence>FGFGSLVTYDLCCTKCRIVFIILLIWTVAIVFPIVQHIYNLGPEFCPEKRKLAVWIDFHPYVLDFMLKVKHYNPVLINNNMSYKMQIESSGDPTAAFILTDGYLLQSNCIVYLISLAMWMPLVVAMIVDPINRVPQDYLDTMWWIALANSCTFSYLYAATNREFREAFNKLFYYCCCKSHVTFARKGAAMRRGLAADSI</sequence>
<evidence type="ECO:0000256" key="1">
    <source>
        <dbReference type="SAM" id="Phobius"/>
    </source>
</evidence>
<organism evidence="2">
    <name type="scientific">Medioppia subpectinata</name>
    <dbReference type="NCBI Taxonomy" id="1979941"/>
    <lineage>
        <taxon>Eukaryota</taxon>
        <taxon>Metazoa</taxon>
        <taxon>Ecdysozoa</taxon>
        <taxon>Arthropoda</taxon>
        <taxon>Chelicerata</taxon>
        <taxon>Arachnida</taxon>
        <taxon>Acari</taxon>
        <taxon>Acariformes</taxon>
        <taxon>Sarcoptiformes</taxon>
        <taxon>Oribatida</taxon>
        <taxon>Brachypylina</taxon>
        <taxon>Oppioidea</taxon>
        <taxon>Oppiidae</taxon>
        <taxon>Medioppia</taxon>
    </lineage>
</organism>
<dbReference type="AlphaFoldDB" id="A0A7R9QCU8"/>
<feature type="non-terminal residue" evidence="2">
    <location>
        <position position="199"/>
    </location>
</feature>
<evidence type="ECO:0000313" key="2">
    <source>
        <dbReference type="EMBL" id="CAD7640940.1"/>
    </source>
</evidence>
<dbReference type="EMBL" id="OC879052">
    <property type="protein sequence ID" value="CAD7640940.1"/>
    <property type="molecule type" value="Genomic_DNA"/>
</dbReference>
<dbReference type="OrthoDB" id="5984709at2759"/>
<keyword evidence="1" id="KW-0472">Membrane</keyword>
<name>A0A7R9QCU8_9ACAR</name>
<gene>
    <name evidence="2" type="ORF">OSB1V03_LOCUS18430</name>
</gene>
<accession>A0A7R9QCU8</accession>
<dbReference type="EMBL" id="CAJPIZ010024477">
    <property type="protein sequence ID" value="CAG2118478.1"/>
    <property type="molecule type" value="Genomic_DNA"/>
</dbReference>
<dbReference type="SUPFAM" id="SSF81321">
    <property type="entry name" value="Family A G protein-coupled receptor-like"/>
    <property type="match status" value="1"/>
</dbReference>
<feature type="transmembrane region" description="Helical" evidence="1">
    <location>
        <begin position="109"/>
        <end position="129"/>
    </location>
</feature>
<dbReference type="Gene3D" id="1.20.1070.10">
    <property type="entry name" value="Rhodopsin 7-helix transmembrane proteins"/>
    <property type="match status" value="1"/>
</dbReference>
<feature type="non-terminal residue" evidence="2">
    <location>
        <position position="1"/>
    </location>
</feature>
<keyword evidence="1" id="KW-1133">Transmembrane helix</keyword>
<protein>
    <submittedName>
        <fullName evidence="2">Uncharacterized protein</fullName>
    </submittedName>
</protein>
<dbReference type="Proteomes" id="UP000759131">
    <property type="component" value="Unassembled WGS sequence"/>
</dbReference>
<proteinExistence type="predicted"/>
<feature type="transmembrane region" description="Helical" evidence="1">
    <location>
        <begin position="141"/>
        <end position="160"/>
    </location>
</feature>
<evidence type="ECO:0000313" key="3">
    <source>
        <dbReference type="Proteomes" id="UP000759131"/>
    </source>
</evidence>
<feature type="transmembrane region" description="Helical" evidence="1">
    <location>
        <begin position="18"/>
        <end position="41"/>
    </location>
</feature>
<reference evidence="2" key="1">
    <citation type="submission" date="2020-11" db="EMBL/GenBank/DDBJ databases">
        <authorList>
            <person name="Tran Van P."/>
        </authorList>
    </citation>
    <scope>NUCLEOTIDE SEQUENCE</scope>
</reference>
<keyword evidence="1" id="KW-0812">Transmembrane</keyword>